<gene>
    <name evidence="1" type="ordered locus">MROS_2069</name>
</gene>
<dbReference type="AlphaFoldDB" id="I6ZTC6"/>
<keyword evidence="2" id="KW-1185">Reference proteome</keyword>
<dbReference type="OrthoDB" id="1524470at2"/>
<dbReference type="KEGG" id="mro:MROS_2069"/>
<evidence type="ECO:0000313" key="1">
    <source>
        <dbReference type="EMBL" id="AFN75299.1"/>
    </source>
</evidence>
<sequence length="279" mass="31355">MIFSFFRFKRHLFVVSLLTLFVACNEELPSGVIDTSQVNLIVKKIIASGQFSYSQVDSLYKFQVEIDNSENVLDFWIRLRLSDGSEAFIDQLPLKDDGDLSNSGDNRAGDNIYSALLPMSKQFPSGKYVIEGFVLEKNDPSSETRKVFSHYLDYSNESENYPPEIIEIMAPSSGNVNQRITLSVRVSDSNGLNDITEVYYELYRPDGTQVQNSQGITKFPMFDDGNSSINGDITADDGVYTVFLTFPEGQPSGQWRFIFGARDRAGAVSNPVEFDFILN</sequence>
<accession>I6ZTC6</accession>
<organism evidence="1 2">
    <name type="scientific">Melioribacter roseus (strain DSM 23840 / JCM 17771 / VKM B-2668 / P3M-2)</name>
    <dbReference type="NCBI Taxonomy" id="1191523"/>
    <lineage>
        <taxon>Bacteria</taxon>
        <taxon>Pseudomonadati</taxon>
        <taxon>Ignavibacteriota</taxon>
        <taxon>Ignavibacteria</taxon>
        <taxon>Ignavibacteriales</taxon>
        <taxon>Melioribacteraceae</taxon>
        <taxon>Melioribacter</taxon>
    </lineage>
</organism>
<name>I6ZTC6_MELRP</name>
<dbReference type="RefSeq" id="WP_014856731.1">
    <property type="nucleotide sequence ID" value="NC_018178.1"/>
</dbReference>
<dbReference type="Proteomes" id="UP000009011">
    <property type="component" value="Chromosome"/>
</dbReference>
<dbReference type="HOGENOM" id="CLU_1022223_0_0_10"/>
<evidence type="ECO:0008006" key="3">
    <source>
        <dbReference type="Google" id="ProtNLM"/>
    </source>
</evidence>
<dbReference type="STRING" id="1191523.MROS_2069"/>
<dbReference type="PROSITE" id="PS51257">
    <property type="entry name" value="PROKAR_LIPOPROTEIN"/>
    <property type="match status" value="1"/>
</dbReference>
<dbReference type="PATRIC" id="fig|1191523.3.peg.2189"/>
<reference evidence="1 2" key="1">
    <citation type="journal article" date="2013" name="PLoS ONE">
        <title>Genomic analysis of Melioribacter roseus, facultatively anaerobic organotrophic bacterium representing a novel deep lineage within Bacteriodetes/Chlorobi group.</title>
        <authorList>
            <person name="Kadnikov V.V."/>
            <person name="Mardanov A.V."/>
            <person name="Podosokorskaya O.A."/>
            <person name="Gavrilov S.N."/>
            <person name="Kublanov I.V."/>
            <person name="Beletsky A.V."/>
            <person name="Bonch-Osmolovskaya E.A."/>
            <person name="Ravin N.V."/>
        </authorList>
    </citation>
    <scope>NUCLEOTIDE SEQUENCE [LARGE SCALE GENOMIC DNA]</scope>
    <source>
        <strain evidence="2">JCM 17771 / P3M-2</strain>
    </source>
</reference>
<dbReference type="EMBL" id="CP003557">
    <property type="protein sequence ID" value="AFN75299.1"/>
    <property type="molecule type" value="Genomic_DNA"/>
</dbReference>
<proteinExistence type="predicted"/>
<protein>
    <recommendedName>
        <fullName evidence="3">Lipoprotein</fullName>
    </recommendedName>
</protein>
<evidence type="ECO:0000313" key="2">
    <source>
        <dbReference type="Proteomes" id="UP000009011"/>
    </source>
</evidence>